<name>A0A370GE78_9BACI</name>
<keyword evidence="1" id="KW-1133">Transmembrane helix</keyword>
<dbReference type="InterPro" id="IPR020017">
    <property type="entry name" value="XapX_domain"/>
</dbReference>
<keyword evidence="1" id="KW-0812">Transmembrane</keyword>
<sequence length="77" mass="8769">MDEAILFFNSLYKERFIEMKVVVLAVITGFIVGFIFAVFRLPIPAPPALAGIMGIVGIYLGFKAYEWLLPIMQGWWK</sequence>
<protein>
    <submittedName>
        <fullName evidence="2">XapX domain-containing protein</fullName>
    </submittedName>
</protein>
<reference evidence="2 3" key="1">
    <citation type="submission" date="2018-07" db="EMBL/GenBank/DDBJ databases">
        <title>Genomic Encyclopedia of Type Strains, Phase IV (KMG-IV): sequencing the most valuable type-strain genomes for metagenomic binning, comparative biology and taxonomic classification.</title>
        <authorList>
            <person name="Goeker M."/>
        </authorList>
    </citation>
    <scope>NUCLEOTIDE SEQUENCE [LARGE SCALE GENOMIC DNA]</scope>
    <source>
        <strain evidence="2 3">DSM 25281</strain>
    </source>
</reference>
<dbReference type="AlphaFoldDB" id="A0A370GE78"/>
<dbReference type="NCBIfam" id="TIGR03510">
    <property type="entry name" value="XapX"/>
    <property type="match status" value="1"/>
</dbReference>
<dbReference type="EMBL" id="QQAY01000006">
    <property type="protein sequence ID" value="RDI41987.1"/>
    <property type="molecule type" value="Genomic_DNA"/>
</dbReference>
<feature type="transmembrane region" description="Helical" evidence="1">
    <location>
        <begin position="21"/>
        <end position="39"/>
    </location>
</feature>
<keyword evidence="1" id="KW-0472">Membrane</keyword>
<evidence type="ECO:0000313" key="2">
    <source>
        <dbReference type="EMBL" id="RDI41987.1"/>
    </source>
</evidence>
<evidence type="ECO:0000256" key="1">
    <source>
        <dbReference type="SAM" id="Phobius"/>
    </source>
</evidence>
<comment type="caution">
    <text evidence="2">The sequence shown here is derived from an EMBL/GenBank/DDBJ whole genome shotgun (WGS) entry which is preliminary data.</text>
</comment>
<proteinExistence type="predicted"/>
<keyword evidence="3" id="KW-1185">Reference proteome</keyword>
<gene>
    <name evidence="2" type="ORF">DFR59_106146</name>
</gene>
<accession>A0A370GE78</accession>
<feature type="transmembrane region" description="Helical" evidence="1">
    <location>
        <begin position="45"/>
        <end position="62"/>
    </location>
</feature>
<dbReference type="Proteomes" id="UP000255326">
    <property type="component" value="Unassembled WGS sequence"/>
</dbReference>
<organism evidence="2 3">
    <name type="scientific">Falsibacillus pallidus</name>
    <dbReference type="NCBI Taxonomy" id="493781"/>
    <lineage>
        <taxon>Bacteria</taxon>
        <taxon>Bacillati</taxon>
        <taxon>Bacillota</taxon>
        <taxon>Bacilli</taxon>
        <taxon>Bacillales</taxon>
        <taxon>Bacillaceae</taxon>
        <taxon>Falsibacillus</taxon>
    </lineage>
</organism>
<evidence type="ECO:0000313" key="3">
    <source>
        <dbReference type="Proteomes" id="UP000255326"/>
    </source>
</evidence>